<protein>
    <recommendedName>
        <fullName evidence="4">DUF4430 domain-containing protein</fullName>
    </recommendedName>
</protein>
<feature type="region of interest" description="Disordered" evidence="1">
    <location>
        <begin position="190"/>
        <end position="381"/>
    </location>
</feature>
<accession>A0A2V2NFS9</accession>
<evidence type="ECO:0000256" key="1">
    <source>
        <dbReference type="SAM" id="MobiDB-lite"/>
    </source>
</evidence>
<feature type="compositionally biased region" description="Polar residues" evidence="1">
    <location>
        <begin position="367"/>
        <end position="379"/>
    </location>
</feature>
<feature type="compositionally biased region" description="Low complexity" evidence="1">
    <location>
        <begin position="255"/>
        <end position="267"/>
    </location>
</feature>
<dbReference type="Proteomes" id="UP000245657">
    <property type="component" value="Unassembled WGS sequence"/>
</dbReference>
<evidence type="ECO:0000313" key="3">
    <source>
        <dbReference type="Proteomes" id="UP000245657"/>
    </source>
</evidence>
<feature type="compositionally biased region" description="Polar residues" evidence="1">
    <location>
        <begin position="226"/>
        <end position="238"/>
    </location>
</feature>
<sequence>MRFYSNLIFILVLLCICTITPIVALADGNLSSSASVSGKAEIFSGSIPSGEGVVSIKAVSGKLYQVPAMSPLGIIQALAGTDSIESYKVGDELITKRGILTLDGVNGYVNSGENSWFVLVNDKQLQDYLLPTEDGLNVFPLKTGDKVVFVFGNPTKSPQDATATIRVSIGALSDQASQIKTVAQISPQTTSVQATPTGTGTLTPVITPTITPSPTITTPSVVETKAPSTEPTQKSTISGKDPNLPVYGDDEEKSSVTTESPSSSRTSDPNQPVYEDKEGKSVVTSESTTSSPSNSMDLNKPVYEDSETKTNTTTKTTSSSKIKDPNQPVYGDEEISSDSTPEPTETPTLSENSSSSSSGRTNDTSNETEVSKSNTSHSGKNVLYDGSLKLPSGFVNVTAQSGEDYEVGADTPLGLLQYLANEKKISGMNVNDRGMRKGNILAIDSIGDFQYGDENWFCQVNDVTLQHFTNPGTDGLNTRKVKSGDKITFFYGKQDQDAASAKAIIYLTID</sequence>
<organism evidence="2 3">
    <name type="scientific">Methanospirillum lacunae</name>
    <dbReference type="NCBI Taxonomy" id="668570"/>
    <lineage>
        <taxon>Archaea</taxon>
        <taxon>Methanobacteriati</taxon>
        <taxon>Methanobacteriota</taxon>
        <taxon>Stenosarchaea group</taxon>
        <taxon>Methanomicrobia</taxon>
        <taxon>Methanomicrobiales</taxon>
        <taxon>Methanospirillaceae</taxon>
        <taxon>Methanospirillum</taxon>
    </lineage>
</organism>
<gene>
    <name evidence="2" type="ORF">DK846_03140</name>
</gene>
<feature type="compositionally biased region" description="Low complexity" evidence="1">
    <location>
        <begin position="195"/>
        <end position="222"/>
    </location>
</feature>
<name>A0A2V2NFS9_9EURY</name>
<reference evidence="2 3" key="1">
    <citation type="submission" date="2018-05" db="EMBL/GenBank/DDBJ databases">
        <title>Draft genome of Methanospirillum lacunae Ki8-1.</title>
        <authorList>
            <person name="Dueholm M.S."/>
            <person name="Nielsen P.H."/>
            <person name="Bakmann L.F."/>
            <person name="Otzen D.E."/>
        </authorList>
    </citation>
    <scope>NUCLEOTIDE SEQUENCE [LARGE SCALE GENOMIC DNA]</scope>
    <source>
        <strain evidence="2 3">Ki8-1</strain>
    </source>
</reference>
<dbReference type="RefSeq" id="WP_109967442.1">
    <property type="nucleotide sequence ID" value="NZ_CP176093.1"/>
</dbReference>
<dbReference type="EMBL" id="QGMY01000002">
    <property type="protein sequence ID" value="PWR74163.1"/>
    <property type="molecule type" value="Genomic_DNA"/>
</dbReference>
<feature type="compositionally biased region" description="Low complexity" evidence="1">
    <location>
        <begin position="281"/>
        <end position="295"/>
    </location>
</feature>
<dbReference type="OrthoDB" id="118117at2157"/>
<feature type="compositionally biased region" description="Low complexity" evidence="1">
    <location>
        <begin position="309"/>
        <end position="320"/>
    </location>
</feature>
<evidence type="ECO:0000313" key="2">
    <source>
        <dbReference type="EMBL" id="PWR74163.1"/>
    </source>
</evidence>
<keyword evidence="3" id="KW-1185">Reference proteome</keyword>
<feature type="compositionally biased region" description="Low complexity" evidence="1">
    <location>
        <begin position="337"/>
        <end position="365"/>
    </location>
</feature>
<proteinExistence type="predicted"/>
<dbReference type="GeneID" id="97549532"/>
<comment type="caution">
    <text evidence="2">The sequence shown here is derived from an EMBL/GenBank/DDBJ whole genome shotgun (WGS) entry which is preliminary data.</text>
</comment>
<evidence type="ECO:0008006" key="4">
    <source>
        <dbReference type="Google" id="ProtNLM"/>
    </source>
</evidence>
<dbReference type="AlphaFoldDB" id="A0A2V2NFS9"/>